<gene>
    <name evidence="1" type="ORF">NQ176_g5918</name>
</gene>
<evidence type="ECO:0000313" key="2">
    <source>
        <dbReference type="Proteomes" id="UP001143910"/>
    </source>
</evidence>
<proteinExistence type="predicted"/>
<dbReference type="Proteomes" id="UP001143910">
    <property type="component" value="Unassembled WGS sequence"/>
</dbReference>
<evidence type="ECO:0000313" key="1">
    <source>
        <dbReference type="EMBL" id="KAJ2974706.1"/>
    </source>
</evidence>
<organism evidence="1 2">
    <name type="scientific">Zarea fungicola</name>
    <dbReference type="NCBI Taxonomy" id="93591"/>
    <lineage>
        <taxon>Eukaryota</taxon>
        <taxon>Fungi</taxon>
        <taxon>Dikarya</taxon>
        <taxon>Ascomycota</taxon>
        <taxon>Pezizomycotina</taxon>
        <taxon>Sordariomycetes</taxon>
        <taxon>Hypocreomycetidae</taxon>
        <taxon>Hypocreales</taxon>
        <taxon>Cordycipitaceae</taxon>
        <taxon>Zarea</taxon>
    </lineage>
</organism>
<reference evidence="1" key="1">
    <citation type="submission" date="2022-08" db="EMBL/GenBank/DDBJ databases">
        <title>Genome Sequence of Lecanicillium fungicola.</title>
        <authorList>
            <person name="Buettner E."/>
        </authorList>
    </citation>
    <scope>NUCLEOTIDE SEQUENCE</scope>
    <source>
        <strain evidence="1">Babe33</strain>
    </source>
</reference>
<sequence length="566" mass="63570">MTVLSFLASIGLASGDGDNSISSIGLGVLLVGLITVAIIVRRLLQHPLPPGPPALPLLGNILQLPKREPWRQYDLWKQEYGSIYRLIAGKDTIIVLGNWESAHELLNKRSSNYSSRPRCPMAFDLLYKKMHTLLRPSGHEFATHKRAAAPLVAPRSARLYIPLQQMESLRAMRYLLEHAASQEAAVELKVGKKANDVDNYEAVKRALNRFAASVMFSLAYGFPIDTSNAPVMAAAHVVQHNFVEAMKPGTWPCDVLPALNYLPDWLAPWKRKASEWFEYEKAHHLRNFRRGQASPSWNWTKELLAGKNAHQFSELELAYDMGILTDAGLDTTGQTIEMFVMIAVTHPLQVLRAQAELDGVVGRGRLPAHSDKEKLPYTCALIEEVTRWRPLAIAGVPHSNVREDMYNGYRIPRGSVIIPNVWSLHGDAAVYGDPELFRPERWLEKPQLPNASFGFGRRACVGEAIARQSLFIAISHLLWTFRFDKALDENNCVFEVDTMNLTDFFVVRPKPFPFRLSPRFSEVSDILQQTWSEMDTDVASLLTKIGSEYERTNGSSWAAEKSNGAI</sequence>
<keyword evidence="2" id="KW-1185">Reference proteome</keyword>
<name>A0ACC1N7W4_9HYPO</name>
<accession>A0ACC1N7W4</accession>
<dbReference type="EMBL" id="JANJQO010000796">
    <property type="protein sequence ID" value="KAJ2974706.1"/>
    <property type="molecule type" value="Genomic_DNA"/>
</dbReference>
<comment type="caution">
    <text evidence="1">The sequence shown here is derived from an EMBL/GenBank/DDBJ whole genome shotgun (WGS) entry which is preliminary data.</text>
</comment>
<protein>
    <submittedName>
        <fullName evidence="1">Uncharacterized protein</fullName>
    </submittedName>
</protein>